<dbReference type="InterPro" id="IPR036412">
    <property type="entry name" value="HAD-like_sf"/>
</dbReference>
<dbReference type="EMBL" id="JABULY010000003">
    <property type="protein sequence ID" value="MBV6531855.1"/>
    <property type="molecule type" value="Genomic_DNA"/>
</dbReference>
<dbReference type="SFLD" id="SFLDS00003">
    <property type="entry name" value="Haloacid_Dehalogenase"/>
    <property type="match status" value="1"/>
</dbReference>
<reference evidence="2 3" key="1">
    <citation type="journal article" date="2021" name="Mol. Ecol.">
        <title>Polar bear-adapted Ursidibacter maritimus are remarkably conserved after generations in captivity.</title>
        <authorList>
            <person name="Espinosa-Gongora C."/>
            <person name="Hansen M.J."/>
            <person name="Bertelsen M.F."/>
            <person name="Bojesen A.M."/>
        </authorList>
    </citation>
    <scope>NUCLEOTIDE SEQUENCE [LARGE SCALE GENOMIC DNA]</scope>
    <source>
        <strain evidence="2 3">Pb43106</strain>
    </source>
</reference>
<dbReference type="Pfam" id="PF06941">
    <property type="entry name" value="NT5C"/>
    <property type="match status" value="1"/>
</dbReference>
<dbReference type="Proteomes" id="UP001196379">
    <property type="component" value="Unassembled WGS sequence"/>
</dbReference>
<evidence type="ECO:0000313" key="3">
    <source>
        <dbReference type="Proteomes" id="UP001196379"/>
    </source>
</evidence>
<dbReference type="SFLD" id="SFLDG01145">
    <property type="entry name" value="C1.2.1"/>
    <property type="match status" value="1"/>
</dbReference>
<dbReference type="PANTHER" id="PTHR16504">
    <property type="entry name" value="5'(3')-DEOXYRIBONUCLEOTIDASE"/>
    <property type="match status" value="1"/>
</dbReference>
<dbReference type="SFLD" id="SFLDG01126">
    <property type="entry name" value="C1.2:_Nucleotidase_Like"/>
    <property type="match status" value="1"/>
</dbReference>
<evidence type="ECO:0000313" key="2">
    <source>
        <dbReference type="EMBL" id="MBV6531855.1"/>
    </source>
</evidence>
<keyword evidence="3" id="KW-1185">Reference proteome</keyword>
<organism evidence="2 3">
    <name type="scientific">Ursidibacter maritimus</name>
    <dbReference type="NCBI Taxonomy" id="1331689"/>
    <lineage>
        <taxon>Bacteria</taxon>
        <taxon>Pseudomonadati</taxon>
        <taxon>Pseudomonadota</taxon>
        <taxon>Gammaproteobacteria</taxon>
        <taxon>Pasteurellales</taxon>
        <taxon>Pasteurellaceae</taxon>
        <taxon>Ursidibacter</taxon>
    </lineage>
</organism>
<dbReference type="RefSeq" id="WP_157403732.1">
    <property type="nucleotide sequence ID" value="NZ_JABULY010000003.1"/>
</dbReference>
<comment type="similarity">
    <text evidence="1">Belongs to the 5'(3')-deoxyribonucleotidase family.</text>
</comment>
<dbReference type="InterPro" id="IPR010708">
    <property type="entry name" value="5'(3')-deoxyribonucleotidase"/>
</dbReference>
<dbReference type="SUPFAM" id="SSF56784">
    <property type="entry name" value="HAD-like"/>
    <property type="match status" value="1"/>
</dbReference>
<proteinExistence type="inferred from homology"/>
<gene>
    <name evidence="2" type="ORF">HT657_06865</name>
</gene>
<accession>A0ABS6S979</accession>
<dbReference type="GeneID" id="65549670"/>
<comment type="caution">
    <text evidence="2">The sequence shown here is derived from an EMBL/GenBank/DDBJ whole genome shotgun (WGS) entry which is preliminary data.</text>
</comment>
<name>A0ABS6S979_9PAST</name>
<dbReference type="InterPro" id="IPR023214">
    <property type="entry name" value="HAD_sf"/>
</dbReference>
<protein>
    <submittedName>
        <fullName evidence="2">Uncharacterized protein</fullName>
    </submittedName>
</protein>
<evidence type="ECO:0000256" key="1">
    <source>
        <dbReference type="ARBA" id="ARBA00009589"/>
    </source>
</evidence>
<dbReference type="PANTHER" id="PTHR16504:SF4">
    <property type="entry name" value="5'(3')-DEOXYRIBONUCLEOTIDASE"/>
    <property type="match status" value="1"/>
</dbReference>
<dbReference type="Gene3D" id="3.40.50.1000">
    <property type="entry name" value="HAD superfamily/HAD-like"/>
    <property type="match status" value="1"/>
</dbReference>
<sequence length="316" mass="37681">MNKPILYIDMDNVLVNFQSDIAALDIETRATYRGNYDEAPNIFSKMKPIKGAVEAVHKLAEHYDIYALSTAPWNNPTAWSDKVLWIQKYFGTVLYKRLILSHHKNLNKGEFLIDDRLKNGVETFEGEHLHFGVDYKNWQEITDYLLDKAVFYKAQTKKEEKSHIELNSLWLEYQEYEKVFIYPNGIQHKEEKAEHSSLNLARYLQDKLHCSLLEISTKRGLLYCVINDKKSENFEKIILKWQKMYSQSFIDFAKNKYSFDCSLIKFSKFKKIYTKPQEVKITEFNKPLPYFWGNLMSRWMRDRIYQAIEKNLEQME</sequence>